<feature type="non-terminal residue" evidence="1">
    <location>
        <position position="141"/>
    </location>
</feature>
<proteinExistence type="predicted"/>
<name>A0A1B6F5A8_9HEMI</name>
<dbReference type="EMBL" id="GECZ01024696">
    <property type="protein sequence ID" value="JAS45073.1"/>
    <property type="molecule type" value="Transcribed_RNA"/>
</dbReference>
<dbReference type="AlphaFoldDB" id="A0A1B6F5A8"/>
<evidence type="ECO:0000313" key="1">
    <source>
        <dbReference type="EMBL" id="JAS45073.1"/>
    </source>
</evidence>
<organism evidence="1">
    <name type="scientific">Cuerna arida</name>
    <dbReference type="NCBI Taxonomy" id="1464854"/>
    <lineage>
        <taxon>Eukaryota</taxon>
        <taxon>Metazoa</taxon>
        <taxon>Ecdysozoa</taxon>
        <taxon>Arthropoda</taxon>
        <taxon>Hexapoda</taxon>
        <taxon>Insecta</taxon>
        <taxon>Pterygota</taxon>
        <taxon>Neoptera</taxon>
        <taxon>Paraneoptera</taxon>
        <taxon>Hemiptera</taxon>
        <taxon>Auchenorrhyncha</taxon>
        <taxon>Membracoidea</taxon>
        <taxon>Cicadellidae</taxon>
        <taxon>Cicadellinae</taxon>
        <taxon>Proconiini</taxon>
        <taxon>Cuerna</taxon>
    </lineage>
</organism>
<feature type="non-terminal residue" evidence="1">
    <location>
        <position position="1"/>
    </location>
</feature>
<sequence length="141" mass="16549">DDETEAANLQSDLDKFLFELDEKEHVKNETIELAEHILLKAHPNAVLIIKNWIKVIHTRWDEIASWAHQKEQKLQNHMKSLHDLDEVLEELLKWLHGLENTLVALKKEPLPDSVPSLKALIDDHREFMENTMKRHVEVNSI</sequence>
<protein>
    <submittedName>
        <fullName evidence="1">Uncharacterized protein</fullName>
    </submittedName>
</protein>
<reference evidence="1" key="1">
    <citation type="submission" date="2015-11" db="EMBL/GenBank/DDBJ databases">
        <title>De novo transcriptome assembly of four potential Pierce s Disease insect vectors from Arizona vineyards.</title>
        <authorList>
            <person name="Tassone E.E."/>
        </authorList>
    </citation>
    <scope>NUCLEOTIDE SEQUENCE</scope>
</reference>
<accession>A0A1B6F5A8</accession>
<gene>
    <name evidence="1" type="ORF">g.45944</name>
</gene>
<dbReference type="SUPFAM" id="SSF46966">
    <property type="entry name" value="Spectrin repeat"/>
    <property type="match status" value="1"/>
</dbReference>
<dbReference type="Gene3D" id="1.20.58.60">
    <property type="match status" value="2"/>
</dbReference>